<sequence length="108" mass="11652">MPHNKAAASVKAYEESKKGKYAKSHEYLAKAKRIATASAKVKKARAAQKAAQAKLSPRQSLLQKVGKSLSKFRKSMSGDSASTKKTKSGLKAAGVRKSETRKLRGKGY</sequence>
<reference evidence="2" key="1">
    <citation type="journal article" date="2015" name="Nature">
        <title>Complex archaea that bridge the gap between prokaryotes and eukaryotes.</title>
        <authorList>
            <person name="Spang A."/>
            <person name="Saw J.H."/>
            <person name="Jorgensen S.L."/>
            <person name="Zaremba-Niedzwiedzka K."/>
            <person name="Martijn J."/>
            <person name="Lind A.E."/>
            <person name="van Eijk R."/>
            <person name="Schleper C."/>
            <person name="Guy L."/>
            <person name="Ettema T.J."/>
        </authorList>
    </citation>
    <scope>NUCLEOTIDE SEQUENCE</scope>
</reference>
<name>A0A0F9WKW0_9ZZZZ</name>
<organism evidence="2">
    <name type="scientific">marine sediment metagenome</name>
    <dbReference type="NCBI Taxonomy" id="412755"/>
    <lineage>
        <taxon>unclassified sequences</taxon>
        <taxon>metagenomes</taxon>
        <taxon>ecological metagenomes</taxon>
    </lineage>
</organism>
<comment type="caution">
    <text evidence="2">The sequence shown here is derived from an EMBL/GenBank/DDBJ whole genome shotgun (WGS) entry which is preliminary data.</text>
</comment>
<gene>
    <name evidence="2" type="ORF">LCGC14_0343310</name>
</gene>
<dbReference type="AlphaFoldDB" id="A0A0F9WKW0"/>
<evidence type="ECO:0000313" key="2">
    <source>
        <dbReference type="EMBL" id="KKN79143.1"/>
    </source>
</evidence>
<accession>A0A0F9WKW0</accession>
<proteinExistence type="predicted"/>
<protein>
    <submittedName>
        <fullName evidence="2">Uncharacterized protein</fullName>
    </submittedName>
</protein>
<feature type="region of interest" description="Disordered" evidence="1">
    <location>
        <begin position="1"/>
        <end position="20"/>
    </location>
</feature>
<feature type="region of interest" description="Disordered" evidence="1">
    <location>
        <begin position="68"/>
        <end position="108"/>
    </location>
</feature>
<evidence type="ECO:0000256" key="1">
    <source>
        <dbReference type="SAM" id="MobiDB-lite"/>
    </source>
</evidence>
<dbReference type="EMBL" id="LAZR01000252">
    <property type="protein sequence ID" value="KKN79143.1"/>
    <property type="molecule type" value="Genomic_DNA"/>
</dbReference>